<reference evidence="2 3" key="1">
    <citation type="submission" date="2016-03" db="EMBL/GenBank/DDBJ databases">
        <title>Fine-scale spatial genetic structure of a fungal parasite of coffee scale insects.</title>
        <authorList>
            <person name="Jackson D."/>
            <person name="Zemenick K.A."/>
            <person name="Malloure B."/>
            <person name="Quandt C.A."/>
            <person name="James T.Y."/>
        </authorList>
    </citation>
    <scope>NUCLEOTIDE SEQUENCE [LARGE SCALE GENOMIC DNA]</scope>
    <source>
        <strain evidence="2 3">UM487</strain>
    </source>
</reference>
<dbReference type="AlphaFoldDB" id="A0A179I4A9"/>
<sequence>MWTTLVSSHPLLTRGKSTPHMTRPPSPIRSGSMARTTTNSITLTHTRETSRQILVPLEFSQTRAQMLPPPTTSRFSHSRKRLRTAPRSYSSVQPWDRLETEWEIHSEPMDL</sequence>
<feature type="region of interest" description="Disordered" evidence="1">
    <location>
        <begin position="63"/>
        <end position="90"/>
    </location>
</feature>
<accession>A0A179I4A9</accession>
<evidence type="ECO:0000256" key="1">
    <source>
        <dbReference type="SAM" id="MobiDB-lite"/>
    </source>
</evidence>
<protein>
    <submittedName>
        <fullName evidence="2">Uncharacterized protein</fullName>
    </submittedName>
</protein>
<name>A0A179I4A9_CORDF</name>
<dbReference type="EMBL" id="LUKN01003370">
    <property type="protein sequence ID" value="OAQ97546.1"/>
    <property type="molecule type" value="Genomic_DNA"/>
</dbReference>
<comment type="caution">
    <text evidence="2">The sequence shown here is derived from an EMBL/GenBank/DDBJ whole genome shotgun (WGS) entry which is preliminary data.</text>
</comment>
<dbReference type="Proteomes" id="UP000243081">
    <property type="component" value="Unassembled WGS sequence"/>
</dbReference>
<keyword evidence="3" id="KW-1185">Reference proteome</keyword>
<evidence type="ECO:0000313" key="2">
    <source>
        <dbReference type="EMBL" id="OAQ97546.1"/>
    </source>
</evidence>
<gene>
    <name evidence="2" type="ORF">LLEC1_01125</name>
</gene>
<evidence type="ECO:0000313" key="3">
    <source>
        <dbReference type="Proteomes" id="UP000243081"/>
    </source>
</evidence>
<proteinExistence type="predicted"/>
<organism evidence="2 3">
    <name type="scientific">Cordyceps confragosa</name>
    <name type="common">Lecanicillium lecanii</name>
    <dbReference type="NCBI Taxonomy" id="2714763"/>
    <lineage>
        <taxon>Eukaryota</taxon>
        <taxon>Fungi</taxon>
        <taxon>Dikarya</taxon>
        <taxon>Ascomycota</taxon>
        <taxon>Pezizomycotina</taxon>
        <taxon>Sordariomycetes</taxon>
        <taxon>Hypocreomycetidae</taxon>
        <taxon>Hypocreales</taxon>
        <taxon>Cordycipitaceae</taxon>
        <taxon>Akanthomyces</taxon>
    </lineage>
</organism>
<feature type="region of interest" description="Disordered" evidence="1">
    <location>
        <begin position="1"/>
        <end position="36"/>
    </location>
</feature>